<dbReference type="PROSITE" id="PS00676">
    <property type="entry name" value="SIGMA54_INTERACT_2"/>
    <property type="match status" value="1"/>
</dbReference>
<proteinExistence type="predicted"/>
<evidence type="ECO:0000256" key="4">
    <source>
        <dbReference type="ARBA" id="ARBA00023125"/>
    </source>
</evidence>
<keyword evidence="4" id="KW-0238">DNA-binding</keyword>
<dbReference type="InterPro" id="IPR003593">
    <property type="entry name" value="AAA+_ATPase"/>
</dbReference>
<protein>
    <submittedName>
        <fullName evidence="8">Sigma 54 modulation protein</fullName>
    </submittedName>
</protein>
<feature type="domain" description="PRD" evidence="7">
    <location>
        <begin position="456"/>
        <end position="561"/>
    </location>
</feature>
<dbReference type="InterPro" id="IPR036634">
    <property type="entry name" value="PRD_sf"/>
</dbReference>
<dbReference type="GO" id="GO:0009401">
    <property type="term" value="P:phosphoenolpyruvate-dependent sugar phosphotransferase system"/>
    <property type="evidence" value="ECO:0007669"/>
    <property type="project" value="InterPro"/>
</dbReference>
<dbReference type="SUPFAM" id="SSF53062">
    <property type="entry name" value="PTS system fructose IIA component-like"/>
    <property type="match status" value="1"/>
</dbReference>
<keyword evidence="1" id="KW-0808">Transferase</keyword>
<keyword evidence="2" id="KW-0547">Nucleotide-binding</keyword>
<keyword evidence="3" id="KW-0067">ATP-binding</keyword>
<dbReference type="Pfam" id="PF00874">
    <property type="entry name" value="PRD"/>
    <property type="match status" value="1"/>
</dbReference>
<evidence type="ECO:0000259" key="6">
    <source>
        <dbReference type="PROSITE" id="PS51096"/>
    </source>
</evidence>
<dbReference type="SUPFAM" id="SSF63520">
    <property type="entry name" value="PTS-regulatory domain, PRD"/>
    <property type="match status" value="2"/>
</dbReference>
<dbReference type="GO" id="GO:0016740">
    <property type="term" value="F:transferase activity"/>
    <property type="evidence" value="ECO:0007669"/>
    <property type="project" value="UniProtKB-KW"/>
</dbReference>
<evidence type="ECO:0000313" key="8">
    <source>
        <dbReference type="EMBL" id="SJZ70293.1"/>
    </source>
</evidence>
<dbReference type="SUPFAM" id="SSF46785">
    <property type="entry name" value="Winged helix' DNA-binding domain"/>
    <property type="match status" value="1"/>
</dbReference>
<dbReference type="InterPro" id="IPR004701">
    <property type="entry name" value="PTS_EIIA_man-typ"/>
</dbReference>
<evidence type="ECO:0000256" key="2">
    <source>
        <dbReference type="ARBA" id="ARBA00022741"/>
    </source>
</evidence>
<sequence>MVNQQNPYNIFKSKKEKVWSMKRQELILNYLKEMIGQFPQGLSAGEIAGALGLERANVSRELNEAVRKGILGKSSGRPVRYFYLAASEQQKNRMGATDAFQRLIGAEQSLEQAVLQAKAAILYPPQGLHCLLIGPTGVGKTQFAETMYRFALEKGVLPPTAPFVSFNCADYAHNPQLLLGVLFGVKKGAYTGAERDQEGLVAKAHGGILFLDEIHRLPAEGQEMLFYLLDKGRYRPLGETGEYREARVLLLGATTENPQSQLLSTFCRRIPMLIELPPLGERTREERLSLIRSFLEDEARRMRQTLEITEEAVMALALYEPRGNIGQLKSDIQLACAKAFLHFVTDGEERVKVEIGDLPVTVRQSLAEKSEQGRQLRSLLLAQPAWIFEPESRQKGRVLPAEPIQEPDFYQLISKRVKSLAARKLSEQEIQQILYNDIERYFQRLLAGLPEKIDQIIPSQYLEKISFLVAEAELALGRTLPARVYYGIAMHLTTTIEHIKNGKSMPRTPIGTWVEEYPDELKAAEQIIAALEQEMGLKFPDEEAALVALFLASERKQEEKNQSGQPGIVVLCHGRATASSMAEVAAELLGFQEILTLDMPLTMSPEEALEQATELVRKADQGLGVVLLVDMGSFLAFGEIISERTGIVTEVVEGVNTMLVMQALRLVQKEKLTARTLAARLRKREQPGRQTNKIVVSGSGHKRLEGVILVTCSTGEGSALKIKALLEEKLPELAERNINLLPVGPHNLQVPAGKQILAVVGSFPLPELQVPFISIDRILTAAGLSQLRWLINGGEQLNWLEADSQDRQQLLAKMEETLAKHLRFINPLRALPLVIDCLSRYEREMGRQLPDGNWVGLIMHIVCMLERKIQNRLNLQEDEVSGSQMEHPFLQLFQPVLAEFDVKLTAREKANLLHLLEQALRQKEEK</sequence>
<evidence type="ECO:0000313" key="9">
    <source>
        <dbReference type="Proteomes" id="UP000189933"/>
    </source>
</evidence>
<dbReference type="AlphaFoldDB" id="A0A1T4MTJ4"/>
<evidence type="ECO:0000259" key="7">
    <source>
        <dbReference type="PROSITE" id="PS51372"/>
    </source>
</evidence>
<dbReference type="InterPro" id="IPR027417">
    <property type="entry name" value="P-loop_NTPase"/>
</dbReference>
<dbReference type="Gene3D" id="3.40.50.300">
    <property type="entry name" value="P-loop containing nucleotide triphosphate hydrolases"/>
    <property type="match status" value="1"/>
</dbReference>
<gene>
    <name evidence="8" type="ORF">SAMN02745885_00703</name>
</gene>
<dbReference type="GO" id="GO:0005524">
    <property type="term" value="F:ATP binding"/>
    <property type="evidence" value="ECO:0007669"/>
    <property type="project" value="UniProtKB-KW"/>
</dbReference>
<name>A0A1T4MTJ4_9FIRM</name>
<dbReference type="Gene3D" id="1.10.1790.10">
    <property type="entry name" value="PRD domain"/>
    <property type="match status" value="1"/>
</dbReference>
<dbReference type="SUPFAM" id="SSF52540">
    <property type="entry name" value="P-loop containing nucleoside triphosphate hydrolases"/>
    <property type="match status" value="1"/>
</dbReference>
<dbReference type="PROSITE" id="PS51372">
    <property type="entry name" value="PRD_2"/>
    <property type="match status" value="1"/>
</dbReference>
<keyword evidence="9" id="KW-1185">Reference proteome</keyword>
<evidence type="ECO:0000259" key="5">
    <source>
        <dbReference type="PROSITE" id="PS50045"/>
    </source>
</evidence>
<dbReference type="SMART" id="SM00382">
    <property type="entry name" value="AAA"/>
    <property type="match status" value="1"/>
</dbReference>
<feature type="domain" description="Sigma-54 factor interaction" evidence="5">
    <location>
        <begin position="103"/>
        <end position="337"/>
    </location>
</feature>
<feature type="domain" description="PTS EIIA type-4" evidence="6">
    <location>
        <begin position="565"/>
        <end position="704"/>
    </location>
</feature>
<dbReference type="Pfam" id="PF00158">
    <property type="entry name" value="Sigma54_activat"/>
    <property type="match status" value="1"/>
</dbReference>
<dbReference type="Pfam" id="PF03610">
    <property type="entry name" value="EIIA-man"/>
    <property type="match status" value="1"/>
</dbReference>
<dbReference type="PROSITE" id="PS51096">
    <property type="entry name" value="PTS_EIIA_TYPE_4"/>
    <property type="match status" value="1"/>
</dbReference>
<dbReference type="GO" id="GO:0016020">
    <property type="term" value="C:membrane"/>
    <property type="evidence" value="ECO:0007669"/>
    <property type="project" value="InterPro"/>
</dbReference>
<dbReference type="Gene3D" id="3.40.50.510">
    <property type="entry name" value="Phosphotransferase system, mannose-type IIA component"/>
    <property type="match status" value="1"/>
</dbReference>
<dbReference type="InterPro" id="IPR025943">
    <property type="entry name" value="Sigma_54_int_dom_ATP-bd_2"/>
</dbReference>
<dbReference type="PANTHER" id="PTHR32071">
    <property type="entry name" value="TRANSCRIPTIONAL REGULATORY PROTEIN"/>
    <property type="match status" value="1"/>
</dbReference>
<dbReference type="GO" id="GO:0003677">
    <property type="term" value="F:DNA binding"/>
    <property type="evidence" value="ECO:0007669"/>
    <property type="project" value="UniProtKB-KW"/>
</dbReference>
<dbReference type="InterPro" id="IPR036390">
    <property type="entry name" value="WH_DNA-bd_sf"/>
</dbReference>
<dbReference type="PROSITE" id="PS50045">
    <property type="entry name" value="SIGMA54_INTERACT_4"/>
    <property type="match status" value="1"/>
</dbReference>
<dbReference type="InterPro" id="IPR002078">
    <property type="entry name" value="Sigma_54_int"/>
</dbReference>
<dbReference type="Proteomes" id="UP000189933">
    <property type="component" value="Unassembled WGS sequence"/>
</dbReference>
<accession>A0A1T4MTJ4</accession>
<dbReference type="InterPro" id="IPR011608">
    <property type="entry name" value="PRD"/>
</dbReference>
<evidence type="ECO:0000256" key="3">
    <source>
        <dbReference type="ARBA" id="ARBA00022840"/>
    </source>
</evidence>
<dbReference type="EMBL" id="FUXM01000005">
    <property type="protein sequence ID" value="SJZ70293.1"/>
    <property type="molecule type" value="Genomic_DNA"/>
</dbReference>
<evidence type="ECO:0000256" key="1">
    <source>
        <dbReference type="ARBA" id="ARBA00022679"/>
    </source>
</evidence>
<dbReference type="InterPro" id="IPR036662">
    <property type="entry name" value="PTS_EIIA_man-typ_sf"/>
</dbReference>
<dbReference type="PANTHER" id="PTHR32071:SF38">
    <property type="entry name" value="PSP OPERON TRANSCRIPTIONAL ACTIVATOR"/>
    <property type="match status" value="1"/>
</dbReference>
<dbReference type="CDD" id="cd00009">
    <property type="entry name" value="AAA"/>
    <property type="match status" value="1"/>
</dbReference>
<reference evidence="9" key="1">
    <citation type="submission" date="2017-02" db="EMBL/GenBank/DDBJ databases">
        <authorList>
            <person name="Varghese N."/>
            <person name="Submissions S."/>
        </authorList>
    </citation>
    <scope>NUCLEOTIDE SEQUENCE [LARGE SCALE GENOMIC DNA]</scope>
    <source>
        <strain evidence="9">DSM 16521</strain>
    </source>
</reference>
<organism evidence="8 9">
    <name type="scientific">Carboxydocella sporoproducens DSM 16521</name>
    <dbReference type="NCBI Taxonomy" id="1121270"/>
    <lineage>
        <taxon>Bacteria</taxon>
        <taxon>Bacillati</taxon>
        <taxon>Bacillota</taxon>
        <taxon>Clostridia</taxon>
        <taxon>Eubacteriales</taxon>
        <taxon>Clostridiales Family XVI. Incertae Sedis</taxon>
        <taxon>Carboxydocella</taxon>
    </lineage>
</organism>
<dbReference type="GO" id="GO:0006355">
    <property type="term" value="P:regulation of DNA-templated transcription"/>
    <property type="evidence" value="ECO:0007669"/>
    <property type="project" value="InterPro"/>
</dbReference>